<dbReference type="InterPro" id="IPR050638">
    <property type="entry name" value="AA-Vitamin_Transporters"/>
</dbReference>
<evidence type="ECO:0000256" key="4">
    <source>
        <dbReference type="ARBA" id="ARBA00022989"/>
    </source>
</evidence>
<dbReference type="SUPFAM" id="SSF103481">
    <property type="entry name" value="Multidrug resistance efflux transporter EmrE"/>
    <property type="match status" value="2"/>
</dbReference>
<dbReference type="RefSeq" id="WP_007202939.1">
    <property type="nucleotide sequence ID" value="NZ_AKKV01000030.1"/>
</dbReference>
<evidence type="ECO:0000256" key="1">
    <source>
        <dbReference type="ARBA" id="ARBA00004127"/>
    </source>
</evidence>
<feature type="transmembrane region" description="Helical" evidence="6">
    <location>
        <begin position="178"/>
        <end position="198"/>
    </location>
</feature>
<accession>I8IZE6</accession>
<dbReference type="PATRIC" id="fig|1196324.3.peg.2925"/>
<proteinExistence type="inferred from homology"/>
<comment type="caution">
    <text evidence="8">The sequence shown here is derived from an EMBL/GenBank/DDBJ whole genome shotgun (WGS) entry which is preliminary data.</text>
</comment>
<feature type="transmembrane region" description="Helical" evidence="6">
    <location>
        <begin position="34"/>
        <end position="50"/>
    </location>
</feature>
<feature type="transmembrane region" description="Helical" evidence="6">
    <location>
        <begin position="267"/>
        <end position="284"/>
    </location>
</feature>
<dbReference type="STRING" id="1196324.A374_14305"/>
<keyword evidence="9" id="KW-1185">Reference proteome</keyword>
<protein>
    <submittedName>
        <fullName evidence="8">Membrane protein</fullName>
    </submittedName>
</protein>
<feature type="domain" description="EamA" evidence="7">
    <location>
        <begin position="148"/>
        <end position="284"/>
    </location>
</feature>
<evidence type="ECO:0000256" key="2">
    <source>
        <dbReference type="ARBA" id="ARBA00007362"/>
    </source>
</evidence>
<evidence type="ECO:0000313" key="8">
    <source>
        <dbReference type="EMBL" id="EIT84871.1"/>
    </source>
</evidence>
<dbReference type="EMBL" id="AKKV01000030">
    <property type="protein sequence ID" value="EIT84871.1"/>
    <property type="molecule type" value="Genomic_DNA"/>
</dbReference>
<dbReference type="Proteomes" id="UP000004080">
    <property type="component" value="Unassembled WGS sequence"/>
</dbReference>
<feature type="domain" description="EamA" evidence="7">
    <location>
        <begin position="10"/>
        <end position="133"/>
    </location>
</feature>
<feature type="transmembrane region" description="Helical" evidence="6">
    <location>
        <begin position="117"/>
        <end position="139"/>
    </location>
</feature>
<keyword evidence="5 6" id="KW-0472">Membrane</keyword>
<evidence type="ECO:0000259" key="7">
    <source>
        <dbReference type="Pfam" id="PF00892"/>
    </source>
</evidence>
<feature type="transmembrane region" description="Helical" evidence="6">
    <location>
        <begin position="244"/>
        <end position="261"/>
    </location>
</feature>
<dbReference type="PANTHER" id="PTHR32322">
    <property type="entry name" value="INNER MEMBRANE TRANSPORTER"/>
    <property type="match status" value="1"/>
</dbReference>
<sequence>MNKGLYGFCTLVWGLNFIAVKLQGNEVPLEQSLLYRLVMAGFLFFLLLLWKRPQHIQPRNAWGTVFLFGVCNLAVSYLLLYYATIVSSAAIVTMIFSMKVVFTPLALALLRKERPALRIILGGCLGIAAVGCLVGPTLLQAPETLSVSGIVLAFLGTIITSIGDVCSAVNAEKEVNIVYSNTVAFFVASIIVGLFVWIQGVPLKMPMNTSYWLSVMYLAIFASFFAWLFYLILVKNMGAVKSGYMVALFPAVGGTASVLIGESDVTWSLLAGCVLAGSGAFVALRKPVKKGVVSEETSQSL</sequence>
<dbReference type="PANTHER" id="PTHR32322:SF2">
    <property type="entry name" value="EAMA DOMAIN-CONTAINING PROTEIN"/>
    <property type="match status" value="1"/>
</dbReference>
<evidence type="ECO:0000256" key="3">
    <source>
        <dbReference type="ARBA" id="ARBA00022692"/>
    </source>
</evidence>
<comment type="subcellular location">
    <subcellularLocation>
        <location evidence="1">Endomembrane system</location>
        <topology evidence="1">Multi-pass membrane protein</topology>
    </subcellularLocation>
</comment>
<feature type="transmembrane region" description="Helical" evidence="6">
    <location>
        <begin position="62"/>
        <end position="83"/>
    </location>
</feature>
<keyword evidence="3 6" id="KW-0812">Transmembrane</keyword>
<name>I8IZE6_9BACL</name>
<keyword evidence="4 6" id="KW-1133">Transmembrane helix</keyword>
<dbReference type="OrthoDB" id="2352272at2"/>
<organism evidence="8 9">
    <name type="scientific">Fictibacillus macauensis ZFHKF-1</name>
    <dbReference type="NCBI Taxonomy" id="1196324"/>
    <lineage>
        <taxon>Bacteria</taxon>
        <taxon>Bacillati</taxon>
        <taxon>Bacillota</taxon>
        <taxon>Bacilli</taxon>
        <taxon>Bacillales</taxon>
        <taxon>Fictibacillaceae</taxon>
        <taxon>Fictibacillus</taxon>
    </lineage>
</organism>
<comment type="similarity">
    <text evidence="2">Belongs to the EamA transporter family.</text>
</comment>
<evidence type="ECO:0000256" key="6">
    <source>
        <dbReference type="SAM" id="Phobius"/>
    </source>
</evidence>
<evidence type="ECO:0000313" key="9">
    <source>
        <dbReference type="Proteomes" id="UP000004080"/>
    </source>
</evidence>
<dbReference type="eggNOG" id="COG0697">
    <property type="taxonomic scope" value="Bacteria"/>
</dbReference>
<reference evidence="8 9" key="1">
    <citation type="journal article" date="2012" name="J. Bacteriol.">
        <title>Genome of Bacillus macauensis ZFHKF-1, a Long-Chain-Forming Bacterium.</title>
        <authorList>
            <person name="Cai L."/>
            <person name="Zhang T."/>
        </authorList>
    </citation>
    <scope>NUCLEOTIDE SEQUENCE [LARGE SCALE GENOMIC DNA]</scope>
    <source>
        <strain evidence="8 9">ZFHKF-1</strain>
    </source>
</reference>
<dbReference type="InterPro" id="IPR037185">
    <property type="entry name" value="EmrE-like"/>
</dbReference>
<gene>
    <name evidence="8" type="ORF">A374_14305</name>
</gene>
<dbReference type="GO" id="GO:0016020">
    <property type="term" value="C:membrane"/>
    <property type="evidence" value="ECO:0007669"/>
    <property type="project" value="UniProtKB-SubCell"/>
</dbReference>
<dbReference type="InterPro" id="IPR000620">
    <property type="entry name" value="EamA_dom"/>
</dbReference>
<feature type="transmembrane region" description="Helical" evidence="6">
    <location>
        <begin position="89"/>
        <end position="110"/>
    </location>
</feature>
<feature type="transmembrane region" description="Helical" evidence="6">
    <location>
        <begin position="145"/>
        <end position="166"/>
    </location>
</feature>
<evidence type="ECO:0000256" key="5">
    <source>
        <dbReference type="ARBA" id="ARBA00023136"/>
    </source>
</evidence>
<dbReference type="AlphaFoldDB" id="I8IZE6"/>
<dbReference type="Pfam" id="PF00892">
    <property type="entry name" value="EamA"/>
    <property type="match status" value="2"/>
</dbReference>
<feature type="transmembrane region" description="Helical" evidence="6">
    <location>
        <begin position="210"/>
        <end position="232"/>
    </location>
</feature>